<name>A0A1X0CZN1_9MYCO</name>
<organism evidence="1 2">
    <name type="scientific">Mycolicibacterium insubricum</name>
    <dbReference type="NCBI Taxonomy" id="444597"/>
    <lineage>
        <taxon>Bacteria</taxon>
        <taxon>Bacillati</taxon>
        <taxon>Actinomycetota</taxon>
        <taxon>Actinomycetes</taxon>
        <taxon>Mycobacteriales</taxon>
        <taxon>Mycobacteriaceae</taxon>
        <taxon>Mycolicibacterium</taxon>
    </lineage>
</organism>
<evidence type="ECO:0000313" key="2">
    <source>
        <dbReference type="Proteomes" id="UP000192801"/>
    </source>
</evidence>
<dbReference type="STRING" id="444597.BST26_18580"/>
<gene>
    <name evidence="1" type="ORF">BST26_18580</name>
</gene>
<sequence>MAMSNGVKILAGAVVVVFAFVGVLAIPVHQRCGGAGRVCATAPDYQGFIHYDYEVQPVLTVLVDQFTGHKPLVYSSGVELVPVNG</sequence>
<proteinExistence type="predicted"/>
<evidence type="ECO:0000313" key="1">
    <source>
        <dbReference type="EMBL" id="ORA65538.1"/>
    </source>
</evidence>
<dbReference type="RefSeq" id="WP_110810944.1">
    <property type="nucleotide sequence ID" value="NZ_AP022618.1"/>
</dbReference>
<dbReference type="OrthoDB" id="4748821at2"/>
<dbReference type="EMBL" id="MVHS01000061">
    <property type="protein sequence ID" value="ORA65538.1"/>
    <property type="molecule type" value="Genomic_DNA"/>
</dbReference>
<keyword evidence="2" id="KW-1185">Reference proteome</keyword>
<protein>
    <submittedName>
        <fullName evidence="1">Uncharacterized protein</fullName>
    </submittedName>
</protein>
<reference evidence="1 2" key="1">
    <citation type="submission" date="2016-12" db="EMBL/GenBank/DDBJ databases">
        <title>The new phylogeny of genus Mycobacterium.</title>
        <authorList>
            <person name="Tortoli E."/>
            <person name="Trovato A."/>
            <person name="Cirillo D.M."/>
        </authorList>
    </citation>
    <scope>NUCLEOTIDE SEQUENCE [LARGE SCALE GENOMIC DNA]</scope>
    <source>
        <strain evidence="1 2">DSM 45130</strain>
    </source>
</reference>
<dbReference type="Proteomes" id="UP000192801">
    <property type="component" value="Unassembled WGS sequence"/>
</dbReference>
<comment type="caution">
    <text evidence="1">The sequence shown here is derived from an EMBL/GenBank/DDBJ whole genome shotgun (WGS) entry which is preliminary data.</text>
</comment>
<accession>A0A1X0CZN1</accession>
<dbReference type="AlphaFoldDB" id="A0A1X0CZN1"/>